<evidence type="ECO:0008006" key="4">
    <source>
        <dbReference type="Google" id="ProtNLM"/>
    </source>
</evidence>
<dbReference type="PROSITE" id="PS51257">
    <property type="entry name" value="PROKAR_LIPOPROTEIN"/>
    <property type="match status" value="1"/>
</dbReference>
<evidence type="ECO:0000256" key="1">
    <source>
        <dbReference type="SAM" id="Phobius"/>
    </source>
</evidence>
<dbReference type="EMBL" id="FOZZ01000013">
    <property type="protein sequence ID" value="SFT11892.1"/>
    <property type="molecule type" value="Genomic_DNA"/>
</dbReference>
<name>A0A1I6VE09_9SPHI</name>
<dbReference type="STRING" id="683125.SAMN05660206_11320"/>
<sequence>MQPYFYRKERFLSFLFILLSFLFALISCLFALSSLLSHLSYYFCIMILYNVSVIVEDSAHTAIYEWLSYELKNNAFEAKLLKMLDSPHEGTTYCIQMTVENDEQIAHFQQKFIEKLQERIGTHHPEKAFIFDSRMQYIALD</sequence>
<reference evidence="2 3" key="1">
    <citation type="submission" date="2016-10" db="EMBL/GenBank/DDBJ databases">
        <authorList>
            <person name="de Groot N.N."/>
        </authorList>
    </citation>
    <scope>NUCLEOTIDE SEQUENCE [LARGE SCALE GENOMIC DNA]</scope>
    <source>
        <strain evidence="2 3">DSM 22789</strain>
    </source>
</reference>
<dbReference type="Pfam" id="PF14114">
    <property type="entry name" value="DUF4286"/>
    <property type="match status" value="1"/>
</dbReference>
<organism evidence="2 3">
    <name type="scientific">Sphingobacterium wenxiniae</name>
    <dbReference type="NCBI Taxonomy" id="683125"/>
    <lineage>
        <taxon>Bacteria</taxon>
        <taxon>Pseudomonadati</taxon>
        <taxon>Bacteroidota</taxon>
        <taxon>Sphingobacteriia</taxon>
        <taxon>Sphingobacteriales</taxon>
        <taxon>Sphingobacteriaceae</taxon>
        <taxon>Sphingobacterium</taxon>
    </lineage>
</organism>
<feature type="transmembrane region" description="Helical" evidence="1">
    <location>
        <begin position="39"/>
        <end position="55"/>
    </location>
</feature>
<proteinExistence type="predicted"/>
<dbReference type="Proteomes" id="UP000198785">
    <property type="component" value="Unassembled WGS sequence"/>
</dbReference>
<protein>
    <recommendedName>
        <fullName evidence="4">DUF4286 domain-containing protein</fullName>
    </recommendedName>
</protein>
<dbReference type="InterPro" id="IPR025563">
    <property type="entry name" value="DUF4286"/>
</dbReference>
<keyword evidence="3" id="KW-1185">Reference proteome</keyword>
<feature type="transmembrane region" description="Helical" evidence="1">
    <location>
        <begin position="12"/>
        <end position="33"/>
    </location>
</feature>
<evidence type="ECO:0000313" key="2">
    <source>
        <dbReference type="EMBL" id="SFT11892.1"/>
    </source>
</evidence>
<keyword evidence="1" id="KW-0812">Transmembrane</keyword>
<dbReference type="AlphaFoldDB" id="A0A1I6VE09"/>
<keyword evidence="1" id="KW-1133">Transmembrane helix</keyword>
<gene>
    <name evidence="2" type="ORF">SAMN05660206_11320</name>
</gene>
<keyword evidence="1" id="KW-0472">Membrane</keyword>
<accession>A0A1I6VE09</accession>
<evidence type="ECO:0000313" key="3">
    <source>
        <dbReference type="Proteomes" id="UP000198785"/>
    </source>
</evidence>